<comment type="caution">
    <text evidence="1">The sequence shown here is derived from an EMBL/GenBank/DDBJ whole genome shotgun (WGS) entry which is preliminary data.</text>
</comment>
<organism evidence="1 2">
    <name type="scientific">Bifidobacterium pseudolongum subsp. globosum</name>
    <dbReference type="NCBI Taxonomy" id="1690"/>
    <lineage>
        <taxon>Bacteria</taxon>
        <taxon>Bacillati</taxon>
        <taxon>Actinomycetota</taxon>
        <taxon>Actinomycetes</taxon>
        <taxon>Bifidobacteriales</taxon>
        <taxon>Bifidobacteriaceae</taxon>
        <taxon>Bifidobacterium</taxon>
    </lineage>
</organism>
<dbReference type="EMBL" id="RYUT01000008">
    <property type="protein sequence ID" value="RYQ28967.1"/>
    <property type="molecule type" value="Genomic_DNA"/>
</dbReference>
<sequence length="49" mass="5612">MQALRGDLGNVREELAKSAEQLQQVYDSHSYRIGNALMAPLSIIKKRRR</sequence>
<dbReference type="Proteomes" id="UP000291920">
    <property type="component" value="Unassembled WGS sequence"/>
</dbReference>
<accession>A0A4Q5AG84</accession>
<dbReference type="AlphaFoldDB" id="A0A4Q5AG84"/>
<name>A0A4Q5AG84_9BIFI</name>
<evidence type="ECO:0000313" key="1">
    <source>
        <dbReference type="EMBL" id="RYQ28967.1"/>
    </source>
</evidence>
<dbReference type="GO" id="GO:0016740">
    <property type="term" value="F:transferase activity"/>
    <property type="evidence" value="ECO:0007669"/>
    <property type="project" value="UniProtKB-KW"/>
</dbReference>
<proteinExistence type="predicted"/>
<evidence type="ECO:0000313" key="2">
    <source>
        <dbReference type="Proteomes" id="UP000291920"/>
    </source>
</evidence>
<protein>
    <submittedName>
        <fullName evidence="1">Glycosyltransferase</fullName>
    </submittedName>
</protein>
<keyword evidence="1" id="KW-0808">Transferase</keyword>
<gene>
    <name evidence="1" type="ORF">PG2017B_1821</name>
</gene>
<reference evidence="1 2" key="1">
    <citation type="submission" date="2018-12" db="EMBL/GenBank/DDBJ databases">
        <title>Unveiling genomic diversity among members of the Bifidobacterium pseudolongum species, a widely distributed gut commensal of the animal kingdom.</title>
        <authorList>
            <person name="Lugli G.A."/>
            <person name="Duranti S."/>
            <person name="Albert K."/>
            <person name="Mancabelli L."/>
            <person name="Napoli S."/>
            <person name="Viappiani A."/>
            <person name="Anzalone R."/>
            <person name="Longhi G."/>
            <person name="Milani C."/>
            <person name="Turroni F."/>
            <person name="Alessandri G."/>
            <person name="Sela D.A."/>
            <person name="Van Sinderen D."/>
            <person name="Ventura M."/>
        </authorList>
    </citation>
    <scope>NUCLEOTIDE SEQUENCE [LARGE SCALE GENOMIC DNA]</scope>
    <source>
        <strain evidence="1 2">2017B</strain>
    </source>
</reference>